<dbReference type="EMBL" id="JAUFQU010000058">
    <property type="protein sequence ID" value="MDN3709789.1"/>
    <property type="molecule type" value="Genomic_DNA"/>
</dbReference>
<comment type="caution">
    <text evidence="1">The sequence shown here is derived from an EMBL/GenBank/DDBJ whole genome shotgun (WGS) entry which is preliminary data.</text>
</comment>
<dbReference type="PROSITE" id="PS51257">
    <property type="entry name" value="PROKAR_LIPOPROTEIN"/>
    <property type="match status" value="1"/>
</dbReference>
<protein>
    <recommendedName>
        <fullName evidence="3">Peptidase M3</fullName>
    </recommendedName>
</protein>
<dbReference type="PANTHER" id="PTHR43660">
    <property type="entry name" value="DIPEPTIDYL CARBOXYPEPTIDASE"/>
    <property type="match status" value="1"/>
</dbReference>
<dbReference type="RefSeq" id="WP_290365230.1">
    <property type="nucleotide sequence ID" value="NZ_JAUFQU010000058.1"/>
</dbReference>
<dbReference type="Proteomes" id="UP001242368">
    <property type="component" value="Unassembled WGS sequence"/>
</dbReference>
<evidence type="ECO:0000313" key="2">
    <source>
        <dbReference type="Proteomes" id="UP001242368"/>
    </source>
</evidence>
<evidence type="ECO:0000313" key="1">
    <source>
        <dbReference type="EMBL" id="MDN3709789.1"/>
    </source>
</evidence>
<proteinExistence type="predicted"/>
<reference evidence="2" key="1">
    <citation type="journal article" date="2019" name="Int. J. Syst. Evol. Microbiol.">
        <title>The Global Catalogue of Microorganisms (GCM) 10K type strain sequencing project: providing services to taxonomists for standard genome sequencing and annotation.</title>
        <authorList>
            <consortium name="The Broad Institute Genomics Platform"/>
            <consortium name="The Broad Institute Genome Sequencing Center for Infectious Disease"/>
            <person name="Wu L."/>
            <person name="Ma J."/>
        </authorList>
    </citation>
    <scope>NUCLEOTIDE SEQUENCE [LARGE SCALE GENOMIC DNA]</scope>
    <source>
        <strain evidence="2">CECT 7184</strain>
    </source>
</reference>
<dbReference type="InterPro" id="IPR045090">
    <property type="entry name" value="Pept_M3A_M3B"/>
</dbReference>
<organism evidence="1 2">
    <name type="scientific">Paenimyroides ceti</name>
    <dbReference type="NCBI Taxonomy" id="395087"/>
    <lineage>
        <taxon>Bacteria</taxon>
        <taxon>Pseudomonadati</taxon>
        <taxon>Bacteroidota</taxon>
        <taxon>Flavobacteriia</taxon>
        <taxon>Flavobacteriales</taxon>
        <taxon>Flavobacteriaceae</taxon>
        <taxon>Paenimyroides</taxon>
    </lineage>
</organism>
<sequence>MRKRTAILLTAVVGFAVSCEKKQNKAMISGEDNPLIAEWNTPYELPPFELIQTKHFEPAILEGIKEHQSEIEAIVASKQAPTFENTIEAIEKSGKLLNRVTTVFYNLTSADTNDSLQKLAQDLAPKLSEHSDNIKLNEKLFAKVKKVYNDHLIANAEKIQLSPEQKELLEKTYKSFVRSGANLSAENKEKLRKLNSELSVLSLKYGDNLLSETNSYELVVDNKADLAGLPQELIETAANEAKAKIKMENGFSL</sequence>
<evidence type="ECO:0008006" key="3">
    <source>
        <dbReference type="Google" id="ProtNLM"/>
    </source>
</evidence>
<dbReference type="Gene3D" id="1.10.1370.40">
    <property type="match status" value="1"/>
</dbReference>
<accession>A0ABT8CZ45</accession>
<dbReference type="SUPFAM" id="SSF55486">
    <property type="entry name" value="Metalloproteases ('zincins'), catalytic domain"/>
    <property type="match status" value="1"/>
</dbReference>
<name>A0ABT8CZ45_9FLAO</name>
<gene>
    <name evidence="1" type="ORF">QW060_22870</name>
</gene>
<dbReference type="PANTHER" id="PTHR43660:SF1">
    <property type="entry name" value="DIPEPTIDYL CARBOXYPEPTIDASE"/>
    <property type="match status" value="1"/>
</dbReference>
<keyword evidence="2" id="KW-1185">Reference proteome</keyword>